<reference evidence="2" key="1">
    <citation type="submission" date="2019-03" db="EMBL/GenBank/DDBJ databases">
        <authorList>
            <person name="Li J."/>
        </authorList>
    </citation>
    <scope>NUCLEOTIDE SEQUENCE [LARGE SCALE GENOMIC DNA]</scope>
    <source>
        <strain evidence="2">2251</strain>
    </source>
</reference>
<organism evidence="1 2">
    <name type="scientific">Paracoccus liaowanqingii</name>
    <dbReference type="NCBI Taxonomy" id="2560053"/>
    <lineage>
        <taxon>Bacteria</taxon>
        <taxon>Pseudomonadati</taxon>
        <taxon>Pseudomonadota</taxon>
        <taxon>Alphaproteobacteria</taxon>
        <taxon>Rhodobacterales</taxon>
        <taxon>Paracoccaceae</taxon>
        <taxon>Paracoccus</taxon>
    </lineage>
</organism>
<evidence type="ECO:0000313" key="1">
    <source>
        <dbReference type="EMBL" id="QBX35478.1"/>
    </source>
</evidence>
<proteinExistence type="predicted"/>
<dbReference type="KEGG" id="plia:E4191_12840"/>
<gene>
    <name evidence="1" type="ORF">E4191_12840</name>
</gene>
<dbReference type="Gene3D" id="2.60.40.2700">
    <property type="match status" value="1"/>
</dbReference>
<dbReference type="RefSeq" id="WP_135313756.1">
    <property type="nucleotide sequence ID" value="NZ_CP038439.1"/>
</dbReference>
<protein>
    <submittedName>
        <fullName evidence="1">Uncharacterized protein</fullName>
    </submittedName>
</protein>
<sequence>MTMDMPGSSPAAASGTFQDIWSAISAPFRSQPSVDLPEVVAYLDPGLLAHAVRFFPSRDAAVNAGPAPVLRRIFTLEAGDLVIRGPNQTNDPLFDRFPRWGASARIPLAELATGSVDGQVAPSIADQIVLISALNPAAFQTRTPRGQAIPAACGLVVTHVPRLRVWLPEDGPRGGQETNRRLTDGDGRWWLRVDLPEPEDDNGEERALASTFRPGPGDAALTVEEGWLVRRSRSSRFAALYKREPLWGVETAYALDGVPVRPTVAGEPRAGDLLSVDPGRSTDLIADIQWQRHDTGLGHDGWTPLAGARSSSVQLGAEHRGAWLRARLRGPATAWRWVVSNVVGPVQAMAPVAPRPCHLGRRPAPLSHAALQALSATPGQPAAPAPLDLYRDPDFHPGTGWLGHVATDGPPSAASLQTTYTPGENVIHPCIVELPVDLCGYRYLCAITAYPRGPALEDPFLYGSNDRLTWTLLADVPQPLDVRKPVTGAYNSDTFITHDPVAGVLVVAWRAYEPRSEGDRGPANSDVVLRCRTTRDGHGWSEPIELMRLPADHNIMLSPTMIYDPEAGLWHMWTIDRPVMHHWTAPTLQGPWTLDAAQTPLSVFRMAHHHEVKWVGDRLVCLLYSRQDGNLYFGIFKPGSWTEVDWSLAPLLHPRPACLYKASFVPVHDPVAGTLAFDLWWTRGAACPSGGIDAGHGRKLQYARTVPVAI</sequence>
<name>A0A4P7HMI4_9RHOB</name>
<dbReference type="AlphaFoldDB" id="A0A4P7HMI4"/>
<evidence type="ECO:0000313" key="2">
    <source>
        <dbReference type="Proteomes" id="UP000296374"/>
    </source>
</evidence>
<dbReference type="Proteomes" id="UP000296374">
    <property type="component" value="Chromosome"/>
</dbReference>
<accession>A0A4P7HMI4</accession>
<dbReference type="EMBL" id="CP038439">
    <property type="protein sequence ID" value="QBX35478.1"/>
    <property type="molecule type" value="Genomic_DNA"/>
</dbReference>